<dbReference type="PANTHER" id="PTHR22874:SF10">
    <property type="entry name" value="TRANSDUCIN FAMILY PROTEIN _ WD-40 REPEAT FAMILY PROTEIN"/>
    <property type="match status" value="1"/>
</dbReference>
<proteinExistence type="predicted"/>
<feature type="region of interest" description="Disordered" evidence="4">
    <location>
        <begin position="293"/>
        <end position="328"/>
    </location>
</feature>
<dbReference type="InterPro" id="IPR001680">
    <property type="entry name" value="WD40_rpt"/>
</dbReference>
<feature type="compositionally biased region" description="Low complexity" evidence="4">
    <location>
        <begin position="311"/>
        <end position="328"/>
    </location>
</feature>
<feature type="compositionally biased region" description="Polar residues" evidence="4">
    <location>
        <begin position="453"/>
        <end position="463"/>
    </location>
</feature>
<dbReference type="AlphaFoldDB" id="Q9FND3"/>
<dbReference type="PROSITE" id="PS50294">
    <property type="entry name" value="WD_REPEATS_REGION"/>
    <property type="match status" value="1"/>
</dbReference>
<dbReference type="EMBL" id="AB006703">
    <property type="protein sequence ID" value="BAB09053.1"/>
    <property type="molecule type" value="Genomic_DNA"/>
</dbReference>
<evidence type="ECO:0000256" key="3">
    <source>
        <dbReference type="PROSITE-ProRule" id="PRU00221"/>
    </source>
</evidence>
<dbReference type="Pfam" id="PF00400">
    <property type="entry name" value="WD40"/>
    <property type="match status" value="2"/>
</dbReference>
<organism evidence="5">
    <name type="scientific">Arabidopsis thaliana</name>
    <name type="common">Mouse-ear cress</name>
    <dbReference type="NCBI Taxonomy" id="3702"/>
    <lineage>
        <taxon>Eukaryota</taxon>
        <taxon>Viridiplantae</taxon>
        <taxon>Streptophyta</taxon>
        <taxon>Embryophyta</taxon>
        <taxon>Tracheophyta</taxon>
        <taxon>Spermatophyta</taxon>
        <taxon>Magnoliopsida</taxon>
        <taxon>eudicotyledons</taxon>
        <taxon>Gunneridae</taxon>
        <taxon>Pentapetalae</taxon>
        <taxon>rosids</taxon>
        <taxon>malvids</taxon>
        <taxon>Brassicales</taxon>
        <taxon>Brassicaceae</taxon>
        <taxon>Camelineae</taxon>
        <taxon>Arabidopsis</taxon>
    </lineage>
</organism>
<dbReference type="InterPro" id="IPR019775">
    <property type="entry name" value="WD40_repeat_CS"/>
</dbReference>
<feature type="region of interest" description="Disordered" evidence="4">
    <location>
        <begin position="348"/>
        <end position="367"/>
    </location>
</feature>
<dbReference type="InterPro" id="IPR015943">
    <property type="entry name" value="WD40/YVTN_repeat-like_dom_sf"/>
</dbReference>
<evidence type="ECO:0000256" key="4">
    <source>
        <dbReference type="SAM" id="MobiDB-lite"/>
    </source>
</evidence>
<sequence>MTQSICSSSQDQSSSPRSLITPRKSATKFHRRRGRSVFNMLVQREMSPKAKFVPRKRWGKSRWYTDSSCGTNNESMKETGQSLTSWYTLVEAESLQHLSAKYCPLGAPPRSTIAAAFSTDGRTLASTHGDHTVKIIDCETGNCLKVLTGHRRTPWVVRFHPHHSEIVASGSLDLEVRLWNTTTSECIRSHLFYRPIASIAFHAEGELLAVASGHKLHMWHYNRRGEGSSPTVVLKTRRSLRAVHFHPHGAPLLLTAEVNEIDSLDSSMSRATSMGYLRYPPPAILFTSTESNQTSLAAENENRTSSPPLPLATSSGPSGPNSVPGNSPSNIFLTRAGDRTSPAVDGMDVDEAQPVGRNGIPSQVSNRSDFPELGQIRQLFHFRDRVSWELPFLQGWLMAQGHGVANPVVTPTGSSNHGISAPSSTASLEAAVALLEIPSGVNLHAVSRRGGAQEQTSQPQFSRTGLPEGVSSRNTQHGSDAQPVVNRVQSELATSIAASAAAAAAAELPCTVKLRMWSHDIKDPYAQLKSDRCLFTIPHAVLCSEMGAHYSPCGRYLAACVACVFPHGEIDPGLQTQAQQDSGLATSPTRHPVTAHQVIYELRVYSLQKESFGSVLVSRAIRAAHCLTSIQFSPTSEHILLAYGRRHGSLLRSIVSDGETTSHFFTVLEIYRVSDMELVRVLPSSEDEVNVACFHPSPGGGLVYGTKEGKLRIFQYNTAATSNFTGPNT</sequence>
<evidence type="ECO:0000256" key="1">
    <source>
        <dbReference type="ARBA" id="ARBA00022574"/>
    </source>
</evidence>
<accession>Q9FND3</accession>
<reference evidence="5" key="1">
    <citation type="journal article" date="1997" name="DNA Res.">
        <title>Structural analysis of Arabidopsis thaliana chromosome 5. II. Sequence features of the regions of 1,044,062 bp covered by thirteen physically assigned P1 clones.</title>
        <authorList>
            <person name="Kotani H."/>
            <person name="Nakamura Y."/>
            <person name="Sato S."/>
            <person name="Kaneko T."/>
            <person name="Asamizu E."/>
            <person name="Miyajima N."/>
            <person name="Tabata S."/>
        </authorList>
    </citation>
    <scope>NUCLEOTIDE SEQUENCE [LARGE SCALE GENOMIC DNA]</scope>
</reference>
<dbReference type="PROSITE" id="PS00678">
    <property type="entry name" value="WD_REPEATS_1"/>
    <property type="match status" value="1"/>
</dbReference>
<name>Q9FND3_ARATH</name>
<dbReference type="ExpressionAtlas" id="Q9FND3">
    <property type="expression patterns" value="baseline and differential"/>
</dbReference>
<dbReference type="InterPro" id="IPR036322">
    <property type="entry name" value="WD40_repeat_dom_sf"/>
</dbReference>
<dbReference type="InterPro" id="IPR052596">
    <property type="entry name" value="AMBRA1_autophagy"/>
</dbReference>
<dbReference type="PANTHER" id="PTHR22874">
    <property type="entry name" value="ACTIVATING MOLECULE IN BECN1-REGULATED AUTOPHAGY PROTEIN 1"/>
    <property type="match status" value="1"/>
</dbReference>
<keyword evidence="1 3" id="KW-0853">WD repeat</keyword>
<feature type="region of interest" description="Disordered" evidence="4">
    <location>
        <begin position="1"/>
        <end position="32"/>
    </location>
</feature>
<evidence type="ECO:0000313" key="5">
    <source>
        <dbReference type="EMBL" id="BAB09053.1"/>
    </source>
</evidence>
<protein>
    <submittedName>
        <fullName evidence="5">Similarity to unknown protein</fullName>
    </submittedName>
</protein>
<dbReference type="FunFam" id="2.130.10.10:FF:001735">
    <property type="entry name" value="Predicted protein"/>
    <property type="match status" value="1"/>
</dbReference>
<dbReference type="Gene3D" id="2.130.10.10">
    <property type="entry name" value="YVTN repeat-like/Quinoprotein amine dehydrogenase"/>
    <property type="match status" value="2"/>
</dbReference>
<feature type="compositionally biased region" description="Low complexity" evidence="4">
    <location>
        <begin position="1"/>
        <end position="18"/>
    </location>
</feature>
<feature type="region of interest" description="Disordered" evidence="4">
    <location>
        <begin position="446"/>
        <end position="481"/>
    </location>
</feature>
<reference key="2">
    <citation type="journal article" date="2000" name="Nature">
        <title>Sequence and analysis of chromosome 5 of the plant Arabidopsis thaliana.</title>
        <authorList>
            <consortium name="Kazusa DNA Research Institute"/>
            <consortium name="Cold Spring Harbor and Washington University in St Louis Sequencing Consortium"/>
            <consortium name="European Union Arabidopsis Genome Sequencing Consortium"/>
            <person name="Tabata S."/>
            <person name="Kaneko T."/>
            <person name="Nakamura Y."/>
            <person name="Kotani H."/>
            <person name="Kato T."/>
            <person name="Asamizu E."/>
            <person name="Miyajima N."/>
            <person name="Sasamoto S."/>
            <person name="Kimura T."/>
            <person name="Hosouchi T."/>
            <person name="Kawashima K."/>
            <person name="Kohara M."/>
            <person name="Matsumoto M."/>
            <person name="Matsuno A."/>
            <person name="Muraki A."/>
            <person name="Nakayama S."/>
            <person name="Nakazaki N."/>
            <person name="Naruo K."/>
            <person name="Okumura S."/>
            <person name="Shinpo S."/>
            <person name="Takeuchi C."/>
            <person name="Wada T."/>
            <person name="Watanabe A."/>
            <person name="Yamada M."/>
            <person name="Yasuda M."/>
            <person name="Sato S."/>
            <person name="de la Bastide M."/>
            <person name="Huang E."/>
            <person name="Spiegel L."/>
            <person name="Gnoj L."/>
            <person name="O'Shaughnessy A."/>
            <person name="Preston R."/>
            <person name="Habermann K."/>
            <person name="Murray J."/>
            <person name="Johnson D."/>
            <person name="Rohlfing T."/>
            <person name="Nelson J."/>
            <person name="Stoneking T."/>
            <person name="Pepin K."/>
            <person name="Spieth J."/>
            <person name="Sekhon M."/>
            <person name="Armstrong J."/>
            <person name="Becker M."/>
            <person name="Belter E."/>
            <person name="Cordum H."/>
            <person name="Cordes M."/>
            <person name="Courtney L."/>
            <person name="Courtney W."/>
            <person name="Dante M."/>
            <person name="Du H."/>
            <person name="Edwards J."/>
            <person name="Fryman J."/>
            <person name="Haakensen B."/>
            <person name="Lamar E."/>
            <person name="Latreille P."/>
            <person name="Leonard S."/>
            <person name="Meyer R."/>
            <person name="Mulvaney E."/>
            <person name="Ozersky P."/>
            <person name="Riley A."/>
            <person name="Strowmatt C."/>
            <person name="Wagner-McPherson C."/>
            <person name="Wollam A."/>
            <person name="Yoakum M."/>
            <person name="Bell M."/>
            <person name="Dedhia N."/>
            <person name="Parnell L."/>
            <person name="Shah R."/>
            <person name="Rodriguez M."/>
            <person name="See L.H."/>
            <person name="Vil D."/>
            <person name="Baker J."/>
            <person name="Kirchoff K."/>
            <person name="Toth K."/>
            <person name="King L."/>
            <person name="Bahret A."/>
            <person name="Miller B."/>
            <person name="Marra M."/>
            <person name="Martienssen R."/>
            <person name="McCombie W.R."/>
            <person name="Wilson R.K."/>
            <person name="Murphy G."/>
            <person name="Bancroft I."/>
            <person name="Volckaert G."/>
            <person name="Wambutt R."/>
            <person name="Dusterhoft A."/>
            <person name="Stiekema W."/>
            <person name="Pohl T."/>
            <person name="Entian K.D."/>
            <person name="Terryn N."/>
            <person name="Hartley N."/>
            <person name="Bent E."/>
            <person name="Johnson S."/>
            <person name="Langham S.A."/>
            <person name="McCullagh B."/>
            <person name="Robben J."/>
            <person name="Grymonprez B."/>
            <person name="Zimmermann W."/>
            <person name="Ramsperger U."/>
            <person name="Wedler H."/>
            <person name="Balke K."/>
            <person name="Wedler E."/>
            <person name="Peters S."/>
            <person name="van Staveren M."/>
            <person name="Dirkse W."/>
            <person name="Mooijman P."/>
            <person name="Lankhorst R.K."/>
            <person name="Weitzenegger T."/>
            <person name="Bothe G."/>
            <person name="Rose M."/>
            <person name="Hauf J."/>
            <person name="Berneiser S."/>
            <person name="Hempel S."/>
            <person name="Feldpausch M."/>
            <person name="Lamberth S."/>
            <person name="Villarroel R."/>
            <person name="Gielen J."/>
            <person name="Ardiles W."/>
            <person name="Bents O."/>
            <person name="Lemcke K."/>
            <person name="Kolesov G."/>
            <person name="Mayer K."/>
            <person name="Rudd S."/>
            <person name="Schoof H."/>
            <person name="Schueller C."/>
            <person name="Zaccaria P."/>
            <person name="Mewes H.W."/>
            <person name="Bevan M."/>
            <person name="Fransz P."/>
        </authorList>
    </citation>
    <scope>NUCLEOTIDE SEQUENCE [LARGE SCALE GENOMIC DNA]</scope>
    <source>
        <strain>cv. Columbia</strain>
    </source>
</reference>
<evidence type="ECO:0000256" key="2">
    <source>
        <dbReference type="ARBA" id="ARBA00022737"/>
    </source>
</evidence>
<dbReference type="SUPFAM" id="SSF50978">
    <property type="entry name" value="WD40 repeat-like"/>
    <property type="match status" value="1"/>
</dbReference>
<dbReference type="SMART" id="SM00320">
    <property type="entry name" value="WD40"/>
    <property type="match status" value="4"/>
</dbReference>
<dbReference type="PROSITE" id="PS50082">
    <property type="entry name" value="WD_REPEATS_2"/>
    <property type="match status" value="1"/>
</dbReference>
<feature type="repeat" description="WD" evidence="3">
    <location>
        <begin position="147"/>
        <end position="189"/>
    </location>
</feature>
<keyword evidence="2" id="KW-0677">Repeat</keyword>